<evidence type="ECO:0000256" key="10">
    <source>
        <dbReference type="SAM" id="Phobius"/>
    </source>
</evidence>
<feature type="transmembrane region" description="Helical" evidence="10">
    <location>
        <begin position="352"/>
        <end position="374"/>
    </location>
</feature>
<evidence type="ECO:0000256" key="5">
    <source>
        <dbReference type="ARBA" id="ARBA00022989"/>
    </source>
</evidence>
<dbReference type="PANTHER" id="PTHR48022:SF64">
    <property type="entry name" value="MAJOR FACILITATOR SUPERFAMILY (MFS) PROFILE DOMAIN-CONTAINING PROTEIN"/>
    <property type="match status" value="1"/>
</dbReference>
<feature type="transmembrane region" description="Helical" evidence="10">
    <location>
        <begin position="169"/>
        <end position="189"/>
    </location>
</feature>
<feature type="transmembrane region" description="Helical" evidence="10">
    <location>
        <begin position="451"/>
        <end position="470"/>
    </location>
</feature>
<keyword evidence="6 10" id="KW-0472">Membrane</keyword>
<dbReference type="PROSITE" id="PS50850">
    <property type="entry name" value="MFS"/>
    <property type="match status" value="1"/>
</dbReference>
<feature type="transmembrane region" description="Helical" evidence="10">
    <location>
        <begin position="105"/>
        <end position="123"/>
    </location>
</feature>
<accession>A0A8H2Y302</accession>
<feature type="transmembrane region" description="Helical" evidence="10">
    <location>
        <begin position="323"/>
        <end position="340"/>
    </location>
</feature>
<evidence type="ECO:0000256" key="3">
    <source>
        <dbReference type="ARBA" id="ARBA00022448"/>
    </source>
</evidence>
<comment type="subcellular location">
    <subcellularLocation>
        <location evidence="1">Membrane</location>
        <topology evidence="1">Multi-pass membrane protein</topology>
    </subcellularLocation>
</comment>
<dbReference type="FunFam" id="1.20.1250.20:FF:000117">
    <property type="entry name" value="MFS hexose transporter"/>
    <property type="match status" value="1"/>
</dbReference>
<evidence type="ECO:0000256" key="9">
    <source>
        <dbReference type="SAM" id="MobiDB-lite"/>
    </source>
</evidence>
<dbReference type="PROSITE" id="PS00216">
    <property type="entry name" value="SUGAR_TRANSPORT_1"/>
    <property type="match status" value="1"/>
</dbReference>
<feature type="transmembrane region" description="Helical" evidence="10">
    <location>
        <begin position="135"/>
        <end position="157"/>
    </location>
</feature>
<evidence type="ECO:0000256" key="2">
    <source>
        <dbReference type="ARBA" id="ARBA00010992"/>
    </source>
</evidence>
<gene>
    <name evidence="12" type="ORF">RDB_LOCUS45783</name>
</gene>
<evidence type="ECO:0000313" key="12">
    <source>
        <dbReference type="EMBL" id="CAE6438217.1"/>
    </source>
</evidence>
<dbReference type="InterPro" id="IPR050360">
    <property type="entry name" value="MFS_Sugar_Transporters"/>
</dbReference>
<name>A0A8H2Y302_9AGAM</name>
<comment type="caution">
    <text evidence="12">The sequence shown here is derived from an EMBL/GenBank/DDBJ whole genome shotgun (WGS) entry which is preliminary data.</text>
</comment>
<dbReference type="Proteomes" id="UP000663888">
    <property type="component" value="Unassembled WGS sequence"/>
</dbReference>
<keyword evidence="4 10" id="KW-0812">Transmembrane</keyword>
<evidence type="ECO:0000256" key="1">
    <source>
        <dbReference type="ARBA" id="ARBA00004141"/>
    </source>
</evidence>
<dbReference type="InterPro" id="IPR020846">
    <property type="entry name" value="MFS_dom"/>
</dbReference>
<dbReference type="InterPro" id="IPR005828">
    <property type="entry name" value="MFS_sugar_transport-like"/>
</dbReference>
<dbReference type="AlphaFoldDB" id="A0A8H2Y302"/>
<dbReference type="InterPro" id="IPR003663">
    <property type="entry name" value="Sugar/inositol_transpt"/>
</dbReference>
<feature type="transmembrane region" description="Helical" evidence="10">
    <location>
        <begin position="31"/>
        <end position="50"/>
    </location>
</feature>
<dbReference type="GO" id="GO:0005351">
    <property type="term" value="F:carbohydrate:proton symporter activity"/>
    <property type="evidence" value="ECO:0007669"/>
    <property type="project" value="TreeGrafter"/>
</dbReference>
<keyword evidence="5 10" id="KW-1133">Transmembrane helix</keyword>
<dbReference type="EMBL" id="CAJMWX010000891">
    <property type="protein sequence ID" value="CAE6438217.1"/>
    <property type="molecule type" value="Genomic_DNA"/>
</dbReference>
<feature type="transmembrane region" description="Helical" evidence="10">
    <location>
        <begin position="287"/>
        <end position="307"/>
    </location>
</feature>
<evidence type="ECO:0000313" key="13">
    <source>
        <dbReference type="Proteomes" id="UP000663888"/>
    </source>
</evidence>
<comment type="similarity">
    <text evidence="2 8">Belongs to the major facilitator superfamily. Sugar transporter (TC 2.A.1.1) family.</text>
</comment>
<feature type="region of interest" description="Disordered" evidence="9">
    <location>
        <begin position="505"/>
        <end position="528"/>
    </location>
</feature>
<dbReference type="Gene3D" id="1.20.1250.20">
    <property type="entry name" value="MFS general substrate transporter like domains"/>
    <property type="match status" value="1"/>
</dbReference>
<dbReference type="GO" id="GO:0016020">
    <property type="term" value="C:membrane"/>
    <property type="evidence" value="ECO:0007669"/>
    <property type="project" value="UniProtKB-SubCell"/>
</dbReference>
<dbReference type="InterPro" id="IPR005829">
    <property type="entry name" value="Sugar_transporter_CS"/>
</dbReference>
<dbReference type="SUPFAM" id="SSF103473">
    <property type="entry name" value="MFS general substrate transporter"/>
    <property type="match status" value="1"/>
</dbReference>
<dbReference type="InterPro" id="IPR036259">
    <property type="entry name" value="MFS_trans_sf"/>
</dbReference>
<proteinExistence type="inferred from homology"/>
<sequence length="528" mass="57976">MAPPAGGAQATGASIDPSILFKGRWWEHSHILRLNLLLVVPLATSYANGFDGSMMNGLQSVRQWKDYFGNPSSKDLGLFNAIQSIGALCATPFAPYLTDTFGRRIGILVGAIIVLIAAALQAATQNLGMFIGARFLIGFGSTFAGMASPLLISEVAYPTHRAALTSLYNSFWFSGSIVAAWSTFGTFRIPSNWSWRIPSALQGLSSVIQLALIWSLPESPRWLISKGRDDEARDVLVKWHAGGREDDPLVALEHSQIKEALALESQTTSVSWLDLFRTPGNRRRIRIIFGIAVFSQWSGNGLISYYLERVLGGIGITKTDDQTLINGVLSIYNFAIAIIASMNVENAGRRRLFLTSNTGMLLSFSALTACSAVFATTGNAHAGRGVLAFVFIFNGFYAIAYTPLIVSYTVEILPFFMRAKGLAFMNLSVLAAIIFNQYTNPIALDALQWKYYLVYTCWLVFELGYMYMFAVETKGRSLEETAALFDGDEAVYELKDRATADIVESGREEKEVPNESQVELLSRPSRAA</sequence>
<dbReference type="Pfam" id="PF00083">
    <property type="entry name" value="Sugar_tr"/>
    <property type="match status" value="1"/>
</dbReference>
<keyword evidence="3 8" id="KW-0813">Transport</keyword>
<evidence type="ECO:0000256" key="6">
    <source>
        <dbReference type="ARBA" id="ARBA00023136"/>
    </source>
</evidence>
<protein>
    <recommendedName>
        <fullName evidence="11">Major facilitator superfamily (MFS) profile domain-containing protein</fullName>
    </recommendedName>
</protein>
<evidence type="ECO:0000259" key="11">
    <source>
        <dbReference type="PROSITE" id="PS50850"/>
    </source>
</evidence>
<evidence type="ECO:0000256" key="8">
    <source>
        <dbReference type="RuleBase" id="RU003346"/>
    </source>
</evidence>
<feature type="transmembrane region" description="Helical" evidence="10">
    <location>
        <begin position="386"/>
        <end position="410"/>
    </location>
</feature>
<dbReference type="NCBIfam" id="TIGR00879">
    <property type="entry name" value="SP"/>
    <property type="match status" value="1"/>
</dbReference>
<feature type="transmembrane region" description="Helical" evidence="10">
    <location>
        <begin position="422"/>
        <end position="439"/>
    </location>
</feature>
<organism evidence="12 13">
    <name type="scientific">Rhizoctonia solani</name>
    <dbReference type="NCBI Taxonomy" id="456999"/>
    <lineage>
        <taxon>Eukaryota</taxon>
        <taxon>Fungi</taxon>
        <taxon>Dikarya</taxon>
        <taxon>Basidiomycota</taxon>
        <taxon>Agaricomycotina</taxon>
        <taxon>Agaricomycetes</taxon>
        <taxon>Cantharellales</taxon>
        <taxon>Ceratobasidiaceae</taxon>
        <taxon>Rhizoctonia</taxon>
    </lineage>
</organism>
<dbReference type="PANTHER" id="PTHR48022">
    <property type="entry name" value="PLASTIDIC GLUCOSE TRANSPORTER 4"/>
    <property type="match status" value="1"/>
</dbReference>
<comment type="catalytic activity">
    <reaction evidence="7">
        <text>myo-inositol(out) + H(+)(out) = myo-inositol(in) + H(+)(in)</text>
        <dbReference type="Rhea" id="RHEA:60364"/>
        <dbReference type="ChEBI" id="CHEBI:15378"/>
        <dbReference type="ChEBI" id="CHEBI:17268"/>
    </reaction>
</comment>
<reference evidence="12" key="1">
    <citation type="submission" date="2021-01" db="EMBL/GenBank/DDBJ databases">
        <authorList>
            <person name="Kaushik A."/>
        </authorList>
    </citation>
    <scope>NUCLEOTIDE SEQUENCE</scope>
    <source>
        <strain evidence="12">AG4-R118</strain>
    </source>
</reference>
<evidence type="ECO:0000256" key="4">
    <source>
        <dbReference type="ARBA" id="ARBA00022692"/>
    </source>
</evidence>
<evidence type="ECO:0000256" key="7">
    <source>
        <dbReference type="ARBA" id="ARBA00049119"/>
    </source>
</evidence>
<feature type="domain" description="Major facilitator superfamily (MFS) profile" evidence="11">
    <location>
        <begin position="37"/>
        <end position="474"/>
    </location>
</feature>